<protein>
    <recommendedName>
        <fullName evidence="4">RHS repeat-associated core domain-containing protein</fullName>
    </recommendedName>
</protein>
<keyword evidence="3" id="KW-1185">Reference proteome</keyword>
<dbReference type="EMBL" id="BLAJ01000015">
    <property type="protein sequence ID" value="GES53206.1"/>
    <property type="molecule type" value="Genomic_DNA"/>
</dbReference>
<proteinExistence type="predicted"/>
<accession>A0ABQ0ZCB2</accession>
<dbReference type="RefSeq" id="WP_152094765.1">
    <property type="nucleotide sequence ID" value="NZ_BLAJ01000015.1"/>
</dbReference>
<feature type="transmembrane region" description="Helical" evidence="1">
    <location>
        <begin position="2531"/>
        <end position="2554"/>
    </location>
</feature>
<evidence type="ECO:0000313" key="2">
    <source>
        <dbReference type="EMBL" id="GES53206.1"/>
    </source>
</evidence>
<evidence type="ECO:0000313" key="3">
    <source>
        <dbReference type="Proteomes" id="UP000390335"/>
    </source>
</evidence>
<evidence type="ECO:0008006" key="4">
    <source>
        <dbReference type="Google" id="ProtNLM"/>
    </source>
</evidence>
<reference evidence="2 3" key="1">
    <citation type="journal article" date="2020" name="Genome Biol. Evol.">
        <title>Rhizobium dioscoreae sp. nov., a plant growth-promoting bacterium isolated from yam (Dioscorea species).</title>
        <authorList>
            <person name="Ouyabe M."/>
            <person name="Tanaka N."/>
            <person name="Shiwa Y."/>
            <person name="Fujita N."/>
            <person name="Kikuno H."/>
            <person name="Babil P."/>
            <person name="Shiwachi H."/>
        </authorList>
    </citation>
    <scope>NUCLEOTIDE SEQUENCE [LARGE SCALE GENOMIC DNA]</scope>
    <source>
        <strain evidence="2 3">S-93</strain>
    </source>
</reference>
<feature type="transmembrane region" description="Helical" evidence="1">
    <location>
        <begin position="2403"/>
        <end position="2431"/>
    </location>
</feature>
<comment type="caution">
    <text evidence="2">The sequence shown here is derived from an EMBL/GenBank/DDBJ whole genome shotgun (WGS) entry which is preliminary data.</text>
</comment>
<keyword evidence="1" id="KW-1133">Transmembrane helix</keyword>
<gene>
    <name evidence="2" type="ORF">RsS93_58200</name>
</gene>
<dbReference type="NCBIfam" id="TIGR03696">
    <property type="entry name" value="Rhs_assc_core"/>
    <property type="match status" value="1"/>
</dbReference>
<dbReference type="PANTHER" id="PTHR32305">
    <property type="match status" value="1"/>
</dbReference>
<name>A0ABQ0ZCB2_9HYPH</name>
<organism evidence="2 3">
    <name type="scientific">Rhizobium dioscoreae</name>
    <dbReference type="NCBI Taxonomy" id="2653122"/>
    <lineage>
        <taxon>Bacteria</taxon>
        <taxon>Pseudomonadati</taxon>
        <taxon>Pseudomonadota</taxon>
        <taxon>Alphaproteobacteria</taxon>
        <taxon>Hyphomicrobiales</taxon>
        <taxon>Rhizobiaceae</taxon>
        <taxon>Rhizobium/Agrobacterium group</taxon>
        <taxon>Rhizobium</taxon>
    </lineage>
</organism>
<dbReference type="Gene3D" id="2.180.10.10">
    <property type="entry name" value="RHS repeat-associated core"/>
    <property type="match status" value="1"/>
</dbReference>
<keyword evidence="1" id="KW-0812">Transmembrane</keyword>
<keyword evidence="1" id="KW-0472">Membrane</keyword>
<dbReference type="Gene3D" id="2.60.120.260">
    <property type="entry name" value="Galactose-binding domain-like"/>
    <property type="match status" value="1"/>
</dbReference>
<dbReference type="PANTHER" id="PTHR32305:SF15">
    <property type="entry name" value="PROTEIN RHSA-RELATED"/>
    <property type="match status" value="1"/>
</dbReference>
<dbReference type="InterPro" id="IPR022385">
    <property type="entry name" value="Rhs_assc_core"/>
</dbReference>
<evidence type="ECO:0000256" key="1">
    <source>
        <dbReference type="SAM" id="Phobius"/>
    </source>
</evidence>
<sequence length="2712" mass="291368">MSRNPVNSAAPFQPEVLDGQIGGAGAGTVNKFRGDIMVPLAISDMPGLNEISIKLMAACASNIFRIAKRDNAQAPTSILGLGWSLPRERIVVMGKRSLGIDSGAYAIENNGTLFTLVLLASHLNTYVFATDSLPLWQFTYDPAVESWTVRLPDGSRRLYGGHTTEGNCEFGLAWDGWIGASTTPNGTSYVVAWNLARVENAWGIGLSYVYDVDTLPVGTNLSYTRATYLAKITDDLGQGVELSYLDKERFEWQCPHLYKGEPNTAYQDRYETKFLNRVTEYSNWQSKTAIRVVSFGYDFCNLVDPAEEKYTKRLLTSVESSLNGIAKEPATKFSYNADAGAPAPGALTATLTPAGSKTDYSYKTISLNATSNPLFNKSLTIEPPAGSKGARPYLLPSEGFLAVTWLNSTSGSAAIQIYSFGGAWSKPWSPSSPIAGAFDAEGIVYAQTSTMIALFLPPLSGAAGNNAYLLLLRRDPYQQNVWHMEKRTISLTTKVASVRASLVGGEDFFALSIVGQGRFQIFSYEPTTQSWTDTLFTLAVPNVVVGTDGIRTLVGAISNAGSLSISLYSRGIDRSWSLTGTPISRNGVQWNENYVGSLLNCGPNFGAVTYVDAAGGQLLLLKWNAEGKFAGTYGARAETAHTYVSETIVINGPRVFRYDAGAWKPFTFTDDPNASYVIGDDFAVRTLSVGSPAVAMIRYAPTTGSWVSEQLAEANTILYRPTLAGNIMTCGTKVYRRQADESWSPIADLSTSGDPQSLVNRGSYIIYTEALAAGAKRVVVLLLGDARKVDIAYFDGQIFGGDVAWFTAPACASQRAFATFPKGSNPVAPASLVLHRILNNSLSDEQTDDVIGSLAVDDGFQTTRSDYDYDTASALFDPTGQVVQYPEVQERLIDSAGFATGGRIETHYYNGLPIADDPELDAFHSLVAGREYDTSVYTVEDLQLFQRKIEWQGLRLEHGVASRVELLLPAAMPVIRATKTVDGLLQIFTADAEAGASFDNGVIPLSVFDAFEAAGLPLSPDATVASVVQGISWLINSDNRRFAARFTPSGLIELTSELGRRKEQSYDPQTGSMVTQSTVNREADGTLSTITAQLIYAWTLPEYTDMKATRQLGAVAETRLTNVTHTTTIASSVTTWTNEWEHADAPYDNLAEYAWNGPGAQAPAFDFSNPDANVEWVRNNEVVGRAPTGVALQWRNALGVSSCQILDSQNVRTIASFQNAGTGANRQGAAGQPECTYTGFESYEATGPWSTTNGSLLSDLISTDKAHSGRASLKLSSAAQAPGIEARFALSEGVTRVAFNLWLWNEADSTPGGGIAISFSDSTQRYDIAFEPAFGNWIKLQRALTVPVDATEMLIEFGNAGASTNEFVDDIAIFPLPGSASATVYDVDTLLVTSQIDDNGATTRSYYDEGYHALASTNADGKVIALASGGFSRLPDGNDSFDASAPNCSLNIQSSAGGSFESFTDDKWRTNWTPSPVDGWQVQSATVLSNQLTVVEAGAVRLTTTGTFADEGVACRMRIVPPTEGWRDAIAVRISDVGAIEWSPANGAWRILDGQGAEKTRVAQLELAAAEWIVARYGETLALFIDGKPTIGAALDGKAGHLSVETTEAVGLSVSGLTLLPKPQLALDFLDALSMPFQSQIFDEEGMIASATLKDRLGRSVITTKAARYENGTPGIRKELVSSIDWTTGVMSGDVADYYSGKDDRSNDEGYPYKRVLLEMAPIDRQRAIGSPGKVHAIYPEGNHFTETPTITNVTGDMAQGVSSGLFCGTEIRDADGARTRTFTDDRFSELRRRFLAPPHYGPFERLSARTFDARGQLTTMLPPMVFATGNESYAQSRKTDPLGNILQTYSSDCGETKVIYDKLGQPRFTLIADGVAKGAGGADRIVYLRYDPLGRVFESGTIDHAWDPVALTPLANTDWPTDGKWEANLVWDCLEAGDVADPVNGIGRTVAFRRSQLEANNSWIQLNSYDAAGNLVEIRQTDVKGVRAQHYAVDAVGQITSLSFDPAGQPTIVFYQRDLQGRVTKIGSETDPLRWACYRYTADGLPQEEILNPSGTAPFTRQFQYNSLDLLIETRSEVFNEALSYWETPGADGTTYYQGQITKAVFSPGPAARSAGLVVDDWENAYDAAGNISAVVNADGMLRSIGGVDATMRYDANDNMLSVVDRGIDRSFTIKDGTNQLVGMTTPDHEEIYTYSAGGNLVSASGRALDSLSYNLVNGLVSSGAMADGSSFEVGYGEGDERIELTQLSAAGEPASKTSYLRDESGNILAEAEENGGSMTYIPGPFGFVAVVDENLSTGFVIRDRQNSTRLVLAEDGTILAGYAYDPFGGMSQTPVGPWAENVRFLFIGQEYDARTGLYNLNARLYDPITRRFLSPDPLRSTSSPYPYVSNIPFQASDPSGLLAFLAALAIGAIVGAIIGGGVSAITYAAQNDWQIKDWGEFWKEVGIGAAVGFVTGALAVATGGGATAGLVSAAARVGGRVATFAATTAGRVAIGTASGAISGAVSGASGQVMENAIRGEKGADLFKNVGWATLTGAGTGAILGGLTSAFYFPGPRGPRINAAADGDTYANRVLNAGNLLKNPRAPVAPVPVQTNSYITWRDLMKLAPRGTPNTFNSNNMFGLKFRSSNVPRTGGAGPETHFEVRFHSQQPGLGAGMRGGRYWTAKIGYGTSNTQLNAGRNLLHEGGAFYNVNSNNLPETHLRFRFWSWT</sequence>
<dbReference type="Proteomes" id="UP000390335">
    <property type="component" value="Unassembled WGS sequence"/>
</dbReference>
<dbReference type="InterPro" id="IPR050708">
    <property type="entry name" value="T6SS_VgrG/RHS"/>
</dbReference>
<feature type="transmembrane region" description="Helical" evidence="1">
    <location>
        <begin position="2443"/>
        <end position="2463"/>
    </location>
</feature>